<evidence type="ECO:0000313" key="2">
    <source>
        <dbReference type="Proteomes" id="UP000248340"/>
    </source>
</evidence>
<keyword evidence="2" id="KW-1185">Reference proteome</keyword>
<dbReference type="RefSeq" id="XP_025497264.1">
    <property type="nucleotide sequence ID" value="XM_025630661.1"/>
</dbReference>
<dbReference type="VEuPathDB" id="FungiDB:BO82DRAFT_2070"/>
<dbReference type="GeneID" id="37133402"/>
<name>A0A319CPC5_9EURO</name>
<gene>
    <name evidence="1" type="ORF">BO82DRAFT_2070</name>
</gene>
<evidence type="ECO:0000313" key="1">
    <source>
        <dbReference type="EMBL" id="PYH87064.1"/>
    </source>
</evidence>
<organism evidence="1 2">
    <name type="scientific">Aspergillus uvarum CBS 121591</name>
    <dbReference type="NCBI Taxonomy" id="1448315"/>
    <lineage>
        <taxon>Eukaryota</taxon>
        <taxon>Fungi</taxon>
        <taxon>Dikarya</taxon>
        <taxon>Ascomycota</taxon>
        <taxon>Pezizomycotina</taxon>
        <taxon>Eurotiomycetes</taxon>
        <taxon>Eurotiomycetidae</taxon>
        <taxon>Eurotiales</taxon>
        <taxon>Aspergillaceae</taxon>
        <taxon>Aspergillus</taxon>
        <taxon>Aspergillus subgen. Circumdati</taxon>
    </lineage>
</organism>
<protein>
    <submittedName>
        <fullName evidence="1">Uncharacterized protein</fullName>
    </submittedName>
</protein>
<dbReference type="Proteomes" id="UP000248340">
    <property type="component" value="Unassembled WGS sequence"/>
</dbReference>
<sequence>MIRFHDPALGRSFLMGNCYTLQALKLFSYAHPPGDGLYDFLQLPLTTTHYLTLTRQQRRLPRSNIPQSLCLLFRHPLLHCHPCFLISISISFFFFLSSFIFFLPSHSAASWFIFLRRNRVYFFWSP</sequence>
<reference evidence="1 2" key="1">
    <citation type="submission" date="2016-12" db="EMBL/GenBank/DDBJ databases">
        <title>The genomes of Aspergillus section Nigri reveals drivers in fungal speciation.</title>
        <authorList>
            <consortium name="DOE Joint Genome Institute"/>
            <person name="Vesth T.C."/>
            <person name="Nybo J."/>
            <person name="Theobald S."/>
            <person name="Brandl J."/>
            <person name="Frisvad J.C."/>
            <person name="Nielsen K.F."/>
            <person name="Lyhne E.K."/>
            <person name="Kogle M.E."/>
            <person name="Kuo A."/>
            <person name="Riley R."/>
            <person name="Clum A."/>
            <person name="Nolan M."/>
            <person name="Lipzen A."/>
            <person name="Salamov A."/>
            <person name="Henrissat B."/>
            <person name="Wiebenga A."/>
            <person name="De Vries R.P."/>
            <person name="Grigoriev I.V."/>
            <person name="Mortensen U.H."/>
            <person name="Andersen M.R."/>
            <person name="Baker S.E."/>
        </authorList>
    </citation>
    <scope>NUCLEOTIDE SEQUENCE [LARGE SCALE GENOMIC DNA]</scope>
    <source>
        <strain evidence="1 2">CBS 121591</strain>
    </source>
</reference>
<dbReference type="AlphaFoldDB" id="A0A319CPC5"/>
<accession>A0A319CPC5</accession>
<proteinExistence type="predicted"/>
<dbReference type="EMBL" id="KZ821674">
    <property type="protein sequence ID" value="PYH87064.1"/>
    <property type="molecule type" value="Genomic_DNA"/>
</dbReference>